<evidence type="ECO:0000256" key="1">
    <source>
        <dbReference type="ARBA" id="ARBA00004382"/>
    </source>
</evidence>
<dbReference type="PANTHER" id="PTHR47529:SF1">
    <property type="entry name" value="PERIPLASMIC CHAPERONE PPID"/>
    <property type="match status" value="1"/>
</dbReference>
<evidence type="ECO:0000256" key="3">
    <source>
        <dbReference type="ARBA" id="ARBA00022519"/>
    </source>
</evidence>
<dbReference type="InterPro" id="IPR023058">
    <property type="entry name" value="PPIase_PpiC_CS"/>
</dbReference>
<dbReference type="Pfam" id="PF13624">
    <property type="entry name" value="SurA_N_3"/>
    <property type="match status" value="1"/>
</dbReference>
<organism evidence="14 15">
    <name type="scientific">Methylotuvimicrobium buryatense</name>
    <name type="common">Methylomicrobium buryatense</name>
    <dbReference type="NCBI Taxonomy" id="95641"/>
    <lineage>
        <taxon>Bacteria</taxon>
        <taxon>Pseudomonadati</taxon>
        <taxon>Pseudomonadota</taxon>
        <taxon>Gammaproteobacteria</taxon>
        <taxon>Methylococcales</taxon>
        <taxon>Methylococcaceae</taxon>
        <taxon>Methylotuvimicrobium</taxon>
    </lineage>
</organism>
<comment type="similarity">
    <text evidence="8">Belongs to the PpiD chaperone family.</text>
</comment>
<evidence type="ECO:0000256" key="5">
    <source>
        <dbReference type="ARBA" id="ARBA00022989"/>
    </source>
</evidence>
<keyword evidence="3" id="KW-0997">Cell inner membrane</keyword>
<name>A0A4P9USQ9_METBY</name>
<evidence type="ECO:0000256" key="8">
    <source>
        <dbReference type="ARBA" id="ARBA00038408"/>
    </source>
</evidence>
<accession>A0A4P9USQ9</accession>
<keyword evidence="11" id="KW-0697">Rotamase</keyword>
<sequence>MLTKIREKAQGVFSWVILIAITVPFALWGIQNYLDVGKETPVASVGDRDFFQRDVSKAYAQFSQSLQGLDIDEETLKQQALQKLIQDEVLLQHVQSQGLVITDKTARDFIQSLDYFQVDGKFDKNQYQALLGSQGMSSIEFVGRIKNALMMEQFQHAVVDSSFATPYDVESFFKIQNQLRDIEYLTVSVKPIDEQPGEEEIEAFYRQYQDNYRTPEQVSVDYIELSLNELADAVEVVDDKLRAFYEEQKETFSTKERRKISHILFAVTSETDDAAALAKAQAAKQQLQAESFAKVAEALSDDKLTAKSGGDLGLFEAGVMEKAFEDAASALQLGEVSEPVRSAFGYHLIKVTELIPGETKSFEDVKDEVKQSYQKTEAENKYYELGQTLTEFSYEHSEDLLGVADALGLTVKTTKLFTREQGEGIAAEHLVRNAAFSEDVLKGNNSEPLELEGDRLVVLHVKDHQPATVRELAEVRDDVIEALLLSKSRRQTEERVFDLKNRAMAGENLKKLAEEASDVSHKSITGLSRTSTEVPVELLQAVFKAAKPVADQPNLFVAPLRNGDQVLVSLQSVTDGMMTEEDKKRMELATKNIANALGQSLFSAVMASLQEKADVTIRSK</sequence>
<dbReference type="GO" id="GO:0003755">
    <property type="term" value="F:peptidyl-prolyl cis-trans isomerase activity"/>
    <property type="evidence" value="ECO:0007669"/>
    <property type="project" value="UniProtKB-KW"/>
</dbReference>
<keyword evidence="5 12" id="KW-1133">Transmembrane helix</keyword>
<dbReference type="GO" id="GO:0005886">
    <property type="term" value="C:plasma membrane"/>
    <property type="evidence" value="ECO:0007669"/>
    <property type="project" value="UniProtKB-SubCell"/>
</dbReference>
<dbReference type="InterPro" id="IPR052029">
    <property type="entry name" value="PpiD_chaperone"/>
</dbReference>
<dbReference type="STRING" id="675511.GCA_000341735_00032"/>
<keyword evidence="4 12" id="KW-0812">Transmembrane</keyword>
<feature type="transmembrane region" description="Helical" evidence="12">
    <location>
        <begin position="12"/>
        <end position="30"/>
    </location>
</feature>
<dbReference type="PANTHER" id="PTHR47529">
    <property type="entry name" value="PEPTIDYL-PROLYL CIS-TRANS ISOMERASE D"/>
    <property type="match status" value="1"/>
</dbReference>
<dbReference type="EMBL" id="CP035467">
    <property type="protein sequence ID" value="QCW83421.1"/>
    <property type="molecule type" value="Genomic_DNA"/>
</dbReference>
<dbReference type="InterPro" id="IPR046357">
    <property type="entry name" value="PPIase_dom_sf"/>
</dbReference>
<comment type="subcellular location">
    <subcellularLocation>
        <location evidence="1">Cell inner membrane</location>
        <topology evidence="1">Single-pass type II membrane protein</topology>
        <orientation evidence="1">Periplasmic side</orientation>
    </subcellularLocation>
</comment>
<evidence type="ECO:0000256" key="11">
    <source>
        <dbReference type="PROSITE-ProRule" id="PRU00278"/>
    </source>
</evidence>
<dbReference type="PROSITE" id="PS01096">
    <property type="entry name" value="PPIC_PPIASE_1"/>
    <property type="match status" value="1"/>
</dbReference>
<evidence type="ECO:0000256" key="2">
    <source>
        <dbReference type="ARBA" id="ARBA00022475"/>
    </source>
</evidence>
<dbReference type="Gene3D" id="1.10.4030.10">
    <property type="entry name" value="Porin chaperone SurA, peptide-binding domain"/>
    <property type="match status" value="1"/>
</dbReference>
<proteinExistence type="inferred from homology"/>
<dbReference type="Gene3D" id="3.10.50.40">
    <property type="match status" value="1"/>
</dbReference>
<evidence type="ECO:0000256" key="12">
    <source>
        <dbReference type="SAM" id="Phobius"/>
    </source>
</evidence>
<evidence type="ECO:0000256" key="4">
    <source>
        <dbReference type="ARBA" id="ARBA00022692"/>
    </source>
</evidence>
<gene>
    <name evidence="14" type="ORF">EQU24_15090</name>
</gene>
<keyword evidence="11 14" id="KW-0413">Isomerase</keyword>
<evidence type="ECO:0000256" key="6">
    <source>
        <dbReference type="ARBA" id="ARBA00023136"/>
    </source>
</evidence>
<dbReference type="KEGG" id="mbur:EQU24_15090"/>
<evidence type="ECO:0000256" key="9">
    <source>
        <dbReference type="ARBA" id="ARBA00040743"/>
    </source>
</evidence>
<dbReference type="InterPro" id="IPR027304">
    <property type="entry name" value="Trigger_fact/SurA_dom_sf"/>
</dbReference>
<keyword evidence="6 12" id="KW-0472">Membrane</keyword>
<evidence type="ECO:0000313" key="15">
    <source>
        <dbReference type="Proteomes" id="UP000305881"/>
    </source>
</evidence>
<dbReference type="SUPFAM" id="SSF54534">
    <property type="entry name" value="FKBP-like"/>
    <property type="match status" value="1"/>
</dbReference>
<dbReference type="RefSeq" id="WP_017838703.1">
    <property type="nucleotide sequence ID" value="NZ_CP035467.1"/>
</dbReference>
<evidence type="ECO:0000313" key="14">
    <source>
        <dbReference type="EMBL" id="QCW83421.1"/>
    </source>
</evidence>
<evidence type="ECO:0000256" key="7">
    <source>
        <dbReference type="ARBA" id="ARBA00023186"/>
    </source>
</evidence>
<dbReference type="InterPro" id="IPR000297">
    <property type="entry name" value="PPIase_PpiC"/>
</dbReference>
<dbReference type="Proteomes" id="UP000305881">
    <property type="component" value="Chromosome"/>
</dbReference>
<dbReference type="OrthoDB" id="9812372at2"/>
<dbReference type="AlphaFoldDB" id="A0A4P9USQ9"/>
<keyword evidence="15" id="KW-1185">Reference proteome</keyword>
<dbReference type="PROSITE" id="PS50198">
    <property type="entry name" value="PPIC_PPIASE_2"/>
    <property type="match status" value="1"/>
</dbReference>
<protein>
    <recommendedName>
        <fullName evidence="9">Periplasmic chaperone PpiD</fullName>
    </recommendedName>
    <alternativeName>
        <fullName evidence="10">Periplasmic folding chaperone</fullName>
    </alternativeName>
</protein>
<keyword evidence="7" id="KW-0143">Chaperone</keyword>
<dbReference type="Pfam" id="PF00639">
    <property type="entry name" value="Rotamase"/>
    <property type="match status" value="1"/>
</dbReference>
<feature type="domain" description="PpiC" evidence="13">
    <location>
        <begin position="255"/>
        <end position="353"/>
    </location>
</feature>
<reference evidence="15" key="1">
    <citation type="journal article" date="2019" name="J. Bacteriol.">
        <title>A Mutagenic Screen Identifies a TonB-Dependent Receptor Required for the Lanthanide Metal Switch in the Type I Methanotroph 'Methylotuvimicrobium buryatense' 5GB1C.</title>
        <authorList>
            <person name="Groom J.D."/>
            <person name="Ford S.M."/>
            <person name="Pesesky M.W."/>
            <person name="Lidstrom M.E."/>
        </authorList>
    </citation>
    <scope>NUCLEOTIDE SEQUENCE [LARGE SCALE GENOMIC DNA]</scope>
    <source>
        <strain evidence="15">5GB1C</strain>
    </source>
</reference>
<evidence type="ECO:0000256" key="10">
    <source>
        <dbReference type="ARBA" id="ARBA00042775"/>
    </source>
</evidence>
<dbReference type="SUPFAM" id="SSF109998">
    <property type="entry name" value="Triger factor/SurA peptide-binding domain-like"/>
    <property type="match status" value="1"/>
</dbReference>
<evidence type="ECO:0000259" key="13">
    <source>
        <dbReference type="PROSITE" id="PS50198"/>
    </source>
</evidence>
<keyword evidence="2" id="KW-1003">Cell membrane</keyword>